<evidence type="ECO:0000256" key="8">
    <source>
        <dbReference type="SAM" id="Phobius"/>
    </source>
</evidence>
<accession>A0A1M5BDG4</accession>
<dbReference type="Pfam" id="PF26314">
    <property type="entry name" value="MptA_B_family"/>
    <property type="match status" value="1"/>
</dbReference>
<dbReference type="Proteomes" id="UP000184501">
    <property type="component" value="Unassembled WGS sequence"/>
</dbReference>
<evidence type="ECO:0000256" key="2">
    <source>
        <dbReference type="ARBA" id="ARBA00022676"/>
    </source>
</evidence>
<gene>
    <name evidence="9" type="ORF">SAMN05444320_103508</name>
</gene>
<feature type="transmembrane region" description="Helical" evidence="8">
    <location>
        <begin position="386"/>
        <end position="403"/>
    </location>
</feature>
<feature type="transmembrane region" description="Helical" evidence="8">
    <location>
        <begin position="201"/>
        <end position="218"/>
    </location>
</feature>
<keyword evidence="6 8" id="KW-0472">Membrane</keyword>
<keyword evidence="2 9" id="KW-0328">Glycosyltransferase</keyword>
<dbReference type="EMBL" id="FQVN01000003">
    <property type="protein sequence ID" value="SHF40202.1"/>
    <property type="molecule type" value="Genomic_DNA"/>
</dbReference>
<comment type="similarity">
    <text evidence="7">Belongs to the MptA/B family.</text>
</comment>
<keyword evidence="5 8" id="KW-1133">Transmembrane helix</keyword>
<keyword evidence="10" id="KW-1185">Reference proteome</keyword>
<dbReference type="OrthoDB" id="5242303at2"/>
<sequence>MNPRTLLLGLLGTTLLALGGVGAGGTLVRDPLIVDSALSWVRYGHGRDLATGVVYVGVALLVWAWVRMGREVRAERSNAHGVLTTIAAWCAPLAIAPPLFSRDVYSYLAQGNLALQGFDPYAVGPSVLPGPLTDNVSWLWQNTTAPYGPLFVLVAKGVVAVTGNSVISGVLVMRLLMLTGLAMLCWALPGLVRHLGGRTSLALWLAVANPLTLVHLVAGAHNDQLMIGLLALGTLFVLDGRHVRGIALVTVAAAVKATAVVALPFLVWVWASRLPGSTWSRFARSAGAGLAVFAGLFTLCTVLAGVDLGWISGLKTSSAIINWLSLPTGLGMLAHSFVGLFADVAHDPFIYVGRTLGSLLLAYVAARQWWAARDGDAREVVRRAALVLLAVAALAPATLPWYFSWALALAAGLTWRLPVMALVVGGSVWLLLVTYPSGDSALTSWGFLTGALLVSVLAGVSLVRPDPLGLSSRPATGEARA</sequence>
<dbReference type="RefSeq" id="WP_143174095.1">
    <property type="nucleotide sequence ID" value="NZ_FQVN01000003.1"/>
</dbReference>
<evidence type="ECO:0000256" key="5">
    <source>
        <dbReference type="ARBA" id="ARBA00022989"/>
    </source>
</evidence>
<evidence type="ECO:0000256" key="1">
    <source>
        <dbReference type="ARBA" id="ARBA00004141"/>
    </source>
</evidence>
<keyword evidence="3 9" id="KW-0808">Transferase</keyword>
<dbReference type="STRING" id="2017.SAMN05444320_103508"/>
<dbReference type="AlphaFoldDB" id="A0A1M5BDG4"/>
<evidence type="ECO:0000256" key="7">
    <source>
        <dbReference type="ARBA" id="ARBA00043987"/>
    </source>
</evidence>
<feature type="transmembrane region" description="Helical" evidence="8">
    <location>
        <begin position="166"/>
        <end position="189"/>
    </location>
</feature>
<organism evidence="9 10">
    <name type="scientific">Streptoalloteichus hindustanus</name>
    <dbReference type="NCBI Taxonomy" id="2017"/>
    <lineage>
        <taxon>Bacteria</taxon>
        <taxon>Bacillati</taxon>
        <taxon>Actinomycetota</taxon>
        <taxon>Actinomycetes</taxon>
        <taxon>Pseudonocardiales</taxon>
        <taxon>Pseudonocardiaceae</taxon>
        <taxon>Streptoalloteichus</taxon>
    </lineage>
</organism>
<reference evidence="9 10" key="1">
    <citation type="submission" date="2016-11" db="EMBL/GenBank/DDBJ databases">
        <authorList>
            <person name="Jaros S."/>
            <person name="Januszkiewicz K."/>
            <person name="Wedrychowicz H."/>
        </authorList>
    </citation>
    <scope>NUCLEOTIDE SEQUENCE [LARGE SCALE GENOMIC DNA]</scope>
    <source>
        <strain evidence="9 10">DSM 44523</strain>
    </source>
</reference>
<dbReference type="NCBIfam" id="NF038066">
    <property type="entry name" value="MptB"/>
    <property type="match status" value="1"/>
</dbReference>
<evidence type="ECO:0000313" key="10">
    <source>
        <dbReference type="Proteomes" id="UP000184501"/>
    </source>
</evidence>
<feature type="transmembrane region" description="Helical" evidence="8">
    <location>
        <begin position="290"/>
        <end position="311"/>
    </location>
</feature>
<feature type="transmembrane region" description="Helical" evidence="8">
    <location>
        <begin position="78"/>
        <end position="100"/>
    </location>
</feature>
<feature type="transmembrane region" description="Helical" evidence="8">
    <location>
        <begin position="323"/>
        <end position="342"/>
    </location>
</feature>
<dbReference type="InterPro" id="IPR049829">
    <property type="entry name" value="MptA/B-like"/>
</dbReference>
<comment type="subcellular location">
    <subcellularLocation>
        <location evidence="1">Membrane</location>
        <topology evidence="1">Multi-pass membrane protein</topology>
    </subcellularLocation>
</comment>
<protein>
    <submittedName>
        <fullName evidence="9">Alpha-1,6-mannosyltransferase</fullName>
    </submittedName>
</protein>
<keyword evidence="4 8" id="KW-0812">Transmembrane</keyword>
<dbReference type="GO" id="GO:0016757">
    <property type="term" value="F:glycosyltransferase activity"/>
    <property type="evidence" value="ECO:0007669"/>
    <property type="project" value="UniProtKB-KW"/>
</dbReference>
<name>A0A1M5BDG4_STRHI</name>
<feature type="transmembrane region" description="Helical" evidence="8">
    <location>
        <begin position="348"/>
        <end position="366"/>
    </location>
</feature>
<evidence type="ECO:0000313" key="9">
    <source>
        <dbReference type="EMBL" id="SHF40202.1"/>
    </source>
</evidence>
<feature type="transmembrane region" description="Helical" evidence="8">
    <location>
        <begin position="247"/>
        <end position="270"/>
    </location>
</feature>
<feature type="transmembrane region" description="Helical" evidence="8">
    <location>
        <begin position="47"/>
        <end position="66"/>
    </location>
</feature>
<feature type="transmembrane region" description="Helical" evidence="8">
    <location>
        <begin position="415"/>
        <end position="435"/>
    </location>
</feature>
<evidence type="ECO:0000256" key="6">
    <source>
        <dbReference type="ARBA" id="ARBA00023136"/>
    </source>
</evidence>
<proteinExistence type="inferred from homology"/>
<feature type="transmembrane region" description="Helical" evidence="8">
    <location>
        <begin position="442"/>
        <end position="463"/>
    </location>
</feature>
<dbReference type="GO" id="GO:0016020">
    <property type="term" value="C:membrane"/>
    <property type="evidence" value="ECO:0007669"/>
    <property type="project" value="UniProtKB-SubCell"/>
</dbReference>
<evidence type="ECO:0000256" key="3">
    <source>
        <dbReference type="ARBA" id="ARBA00022679"/>
    </source>
</evidence>
<evidence type="ECO:0000256" key="4">
    <source>
        <dbReference type="ARBA" id="ARBA00022692"/>
    </source>
</evidence>